<evidence type="ECO:0000313" key="13">
    <source>
        <dbReference type="Proteomes" id="UP001521116"/>
    </source>
</evidence>
<reference evidence="12 13" key="1">
    <citation type="submission" date="2024-02" db="EMBL/GenBank/DDBJ databases">
        <title>De novo assembly and annotation of 12 fungi associated with fruit tree decline syndrome in Ontario, Canada.</title>
        <authorList>
            <person name="Sulman M."/>
            <person name="Ellouze W."/>
            <person name="Ilyukhin E."/>
        </authorList>
    </citation>
    <scope>NUCLEOTIDE SEQUENCE [LARGE SCALE GENOMIC DNA]</scope>
    <source>
        <strain evidence="12 13">M1-105</strain>
    </source>
</reference>
<dbReference type="InterPro" id="IPR011704">
    <property type="entry name" value="ATPase_dyneun-rel_AAA"/>
</dbReference>
<evidence type="ECO:0000256" key="4">
    <source>
        <dbReference type="ARBA" id="ARBA00017143"/>
    </source>
</evidence>
<comment type="caution">
    <text evidence="12">The sequence shown here is derived from an EMBL/GenBank/DDBJ whole genome shotgun (WGS) entry which is preliminary data.</text>
</comment>
<dbReference type="PANTHER" id="PTHR48103:SF2">
    <property type="entry name" value="MIDASIN"/>
    <property type="match status" value="1"/>
</dbReference>
<feature type="compositionally biased region" description="Acidic residues" evidence="10">
    <location>
        <begin position="4131"/>
        <end position="4145"/>
    </location>
</feature>
<keyword evidence="8 9" id="KW-0539">Nucleus</keyword>
<evidence type="ECO:0000256" key="5">
    <source>
        <dbReference type="ARBA" id="ARBA00022741"/>
    </source>
</evidence>
<organism evidence="12 13">
    <name type="scientific">Neofusicoccum ribis</name>
    <dbReference type="NCBI Taxonomy" id="45134"/>
    <lineage>
        <taxon>Eukaryota</taxon>
        <taxon>Fungi</taxon>
        <taxon>Dikarya</taxon>
        <taxon>Ascomycota</taxon>
        <taxon>Pezizomycotina</taxon>
        <taxon>Dothideomycetes</taxon>
        <taxon>Dothideomycetes incertae sedis</taxon>
        <taxon>Botryosphaeriales</taxon>
        <taxon>Botryosphaeriaceae</taxon>
        <taxon>Neofusicoccum</taxon>
    </lineage>
</organism>
<feature type="compositionally biased region" description="Acidic residues" evidence="10">
    <location>
        <begin position="4602"/>
        <end position="4616"/>
    </location>
</feature>
<dbReference type="InterPro" id="IPR036465">
    <property type="entry name" value="vWFA_dom_sf"/>
</dbReference>
<proteinExistence type="inferred from homology"/>
<dbReference type="InterPro" id="IPR003593">
    <property type="entry name" value="AAA+_ATPase"/>
</dbReference>
<feature type="compositionally biased region" description="Basic and acidic residues" evidence="10">
    <location>
        <begin position="4489"/>
        <end position="4505"/>
    </location>
</feature>
<feature type="compositionally biased region" description="Basic and acidic residues" evidence="10">
    <location>
        <begin position="4395"/>
        <end position="4412"/>
    </location>
</feature>
<dbReference type="Pfam" id="PF21108">
    <property type="entry name" value="MDN1_4th"/>
    <property type="match status" value="1"/>
</dbReference>
<evidence type="ECO:0000259" key="11">
    <source>
        <dbReference type="PROSITE" id="PS50234"/>
    </source>
</evidence>
<feature type="compositionally biased region" description="Acidic residues" evidence="10">
    <location>
        <begin position="4295"/>
        <end position="4346"/>
    </location>
</feature>
<feature type="compositionally biased region" description="Basic and acidic residues" evidence="10">
    <location>
        <begin position="4366"/>
        <end position="4381"/>
    </location>
</feature>
<evidence type="ECO:0000313" key="12">
    <source>
        <dbReference type="EMBL" id="KAL1621600.1"/>
    </source>
</evidence>
<feature type="compositionally biased region" description="Basic and acidic residues" evidence="10">
    <location>
        <begin position="4081"/>
        <end position="4091"/>
    </location>
</feature>
<comment type="subcellular location">
    <subcellularLocation>
        <location evidence="1">Nucleus</location>
        <location evidence="1">Nucleolus</location>
    </subcellularLocation>
    <subcellularLocation>
        <location evidence="2">Nucleus</location>
        <location evidence="2">Nucleoplasm</location>
    </subcellularLocation>
</comment>
<gene>
    <name evidence="12" type="primary">MDN1</name>
    <name evidence="12" type="ORF">SLS56_009136</name>
</gene>
<evidence type="ECO:0000256" key="3">
    <source>
        <dbReference type="ARBA" id="ARBA00007188"/>
    </source>
</evidence>
<dbReference type="PIRSF" id="PIRSF010340">
    <property type="entry name" value="Midasin"/>
    <property type="match status" value="1"/>
</dbReference>
<evidence type="ECO:0000256" key="6">
    <source>
        <dbReference type="ARBA" id="ARBA00022840"/>
    </source>
</evidence>
<feature type="compositionally biased region" description="Basic residues" evidence="10">
    <location>
        <begin position="579"/>
        <end position="591"/>
    </location>
</feature>
<dbReference type="Pfam" id="PF17867">
    <property type="entry name" value="AAA_lid_7"/>
    <property type="match status" value="3"/>
</dbReference>
<dbReference type="Pfam" id="PF17865">
    <property type="entry name" value="AAA_lid_5"/>
    <property type="match status" value="1"/>
</dbReference>
<dbReference type="InterPro" id="IPR002035">
    <property type="entry name" value="VWF_A"/>
</dbReference>
<feature type="region of interest" description="Disordered" evidence="10">
    <location>
        <begin position="573"/>
        <end position="595"/>
    </location>
</feature>
<feature type="compositionally biased region" description="Acidic residues" evidence="10">
    <location>
        <begin position="4354"/>
        <end position="4365"/>
    </location>
</feature>
<feature type="region of interest" description="Disordered" evidence="10">
    <location>
        <begin position="727"/>
        <end position="755"/>
    </location>
</feature>
<feature type="compositionally biased region" description="Basic and acidic residues" evidence="10">
    <location>
        <begin position="4204"/>
        <end position="4235"/>
    </location>
</feature>
<dbReference type="Pfam" id="PF07728">
    <property type="entry name" value="AAA_5"/>
    <property type="match status" value="9"/>
</dbReference>
<dbReference type="EMBL" id="JAJVDC020000149">
    <property type="protein sequence ID" value="KAL1621600.1"/>
    <property type="molecule type" value="Genomic_DNA"/>
</dbReference>
<name>A0ABR3SIL9_9PEZI</name>
<dbReference type="CDD" id="cd00009">
    <property type="entry name" value="AAA"/>
    <property type="match status" value="2"/>
</dbReference>
<dbReference type="InterPro" id="IPR027417">
    <property type="entry name" value="P-loop_NTPase"/>
</dbReference>
<dbReference type="PANTHER" id="PTHR48103">
    <property type="entry name" value="MIDASIN-RELATED"/>
    <property type="match status" value="1"/>
</dbReference>
<evidence type="ECO:0000256" key="7">
    <source>
        <dbReference type="ARBA" id="ARBA00023186"/>
    </source>
</evidence>
<feature type="compositionally biased region" description="Basic and acidic residues" evidence="10">
    <location>
        <begin position="4187"/>
        <end position="4197"/>
    </location>
</feature>
<evidence type="ECO:0000256" key="1">
    <source>
        <dbReference type="ARBA" id="ARBA00004604"/>
    </source>
</evidence>
<evidence type="ECO:0000256" key="9">
    <source>
        <dbReference type="PIRNR" id="PIRNR010340"/>
    </source>
</evidence>
<accession>A0ABR3SIL9</accession>
<dbReference type="SUPFAM" id="SSF53300">
    <property type="entry name" value="vWA-like"/>
    <property type="match status" value="1"/>
</dbReference>
<feature type="region of interest" description="Disordered" evidence="10">
    <location>
        <begin position="4075"/>
        <end position="4628"/>
    </location>
</feature>
<feature type="compositionally biased region" description="Basic and acidic residues" evidence="10">
    <location>
        <begin position="4521"/>
        <end position="4540"/>
    </location>
</feature>
<keyword evidence="13" id="KW-1185">Reference proteome</keyword>
<feature type="compositionally biased region" description="Acidic residues" evidence="10">
    <location>
        <begin position="4276"/>
        <end position="4287"/>
    </location>
</feature>
<sequence length="4940" mass="549681">MECGWGLSALHARLDELPEELRFLLRESSNREFLADLTRASLHPQHTDYLLSLFEPLFVEVRALWTASYPPVDVVPAYARILQFVPHLSDHAEAILSTGAADIASALHYDASTPSEATADARLAQLLLGLFRLLVCDNETFGRSVQPLSLQPLLAHPNRTVRYLAIRCLCLYLHAADAAQEEMVSRYLGQEPINGDWEGKAIDYRFLSLWEEKRYSEMRRNLSEAAAARENYLPSPFSRIIAQQDLGSHTAEIHGVLLPRSDAPNTVEQGIRLVPTATTVSNLTTVARGLKGEKPLMLTGLAGSGKTLILRHLAWELNKLESMVTLHLNEQSDAKLLIGMYTTGNTPGTFTWRPGVLTTAVREGRWVLIEDLDRAPNDVLSTLLPLIESGELLIPSRGEIVRAARGFKIIATLRTTLNLRGEQIVPGAGMIGTRFWERISIQMPPENELGEIVHSAFPNIPDALVPQIMSVYTSLQALSREKAFTASRSGMIRPVTSRDLFKWCSRINPRNLDDMFLEAVDCLAGSLEHGLARDLIVACIARELHVDPQKRDYLLVQRSIAYKTAGSDESGEVTIGRASLKRTQRKRRRDRRPFAANEHTRRLLEKIAVAVDHQESLLLVGETGTGKTTAIQHLANEVGRKMEVFNLSQQSESGDLLGGYKPVNLRSVMVPMKDRFDDLFLSTFSQDKNSLFLTQLNEHMAKGRWKAVCKFWQQALRMVEEAVKASASGSASPADDSEQPKKKKRKVERQPKLPASFSQSEWDAFANDLKLVESQIANKSSAFAFKFIEGNIVKAVRNGDWVLLDEINLAAPDTLEALADLLTGGSGGAPSILLTETGNVERIEAHPNFRVFAAMNPATDVGKKDLPMGIRSRFTELYVESPDRDFKSLQSVVETYLDQYLHTDRKVSADVANLYLHIQALNAENRLVDGANQKPHFSLRTLTRTLIYALDTAPLHSLRRALYEGFCMSFLTFLDKPSEDLVAESVIKYLKPELRSPLRKPVEKGREYVQIRRDDGRRHHDLKKKGISKAVDDERFEEWINKAGKDPQWLRQGKFQSSEEEHYIITNFVWRNLTNLIRAASTRRFPVLIQGPTSAGKTSMIEYLAKRSGNKFVRINNHEHTDLQEYLGTYVSGSDGKLQFQEGILVKALREGHWIVLDELNLAPTDVLEALNRLLDDNRELLIPETQEIVRPHEDFMLFATQNPAGLYGGRKTLSRAFRNRFLELHFDDIPVNELKYILERRTQLPRSWCEHIVNVYRELSILRQSSRLFESKSFATLRDLFRWAMRAPETSQQLAEQGYMLLAERVRKAEERLAVKQIIEKVIKQTKIDEDLLYSAERSPEVRLYSENVSSDNVVWTRAMRRLYALVANALRHNEPVLLVGETGCGKTTVCQMLADAFGKQLFIVNAHQNTETGDLIGAQRPIRNRAFLEEQLAKDVGAALIEAGTSLDISAMSLPELLSTYDRLVKESSDLFKTEARQAIHAQRIKLSSLFEWADGSLVTAMKAGQYFLLDEISLADDSVLERLNSVLESSRNLLLAEKGPNDSNVEASDGFQFLATMNPGGDYGKKELSPALRNRFTEIWVPALSDLEDITQIVKAKLLPSAVEHASTVVNFSQWFNEKYNTSAASSISIRDTLAWVHFINRCGASDPVFGVIHGAAMVFIDTLGANPAALLAISAANIDHERATCLEKLSELVNLDAKAIYFAAAEIGSSDSMLSIGSFAVPRLGQAVSDPSFSMAAPTTKSNAMRVLRALQLPKPILLEGNPGVGKTSLVTAIAKAVGIPLTRINLSEQTDLMDLFGSDVPVEGAQAGTFAWKDAPFLKAMKNGEWVLLDEMNLASQSVLEGLNACLDHRGEVYISELDQNFHQSPGFRVFAAQNPHHQGGGRKGLPASFVNRFTVVYADVFRLEDLVIICKQQYPNTTEEDIETLTGFIAELEAQVSNRKFGALGGPWEFNLRDTLRWLQLLTSQQGLLPTGMARDFLDTVISQRFRSDLDRRCVTALFEQAIKSTVQQRAYFHNLGKSHIQVGLGLLPRHLTFQHFSSRYQPRKDQLPVMESMMIAVQLNWPVILVGPPGSGKTSLVKQLASAVGAELVTSSMNADIDAMDLVGGYEQVDPSRQVLRFLEKVNLFARSFVINNQVHTVSELSSLFLTLVRLSSPIDLSQVDFNAISRLLTQAQAGNDHPEIRELITQADALAKDSVVVDQARFQWVDGLLVQALEQGKWLVLDNANLCSSSVLDRLNGLLEPNGYLIINEHSTADGEAKIVKPHPNFRIFMTMDPRHGELSRAMRNRAVEIFFLPTSDEDVSNDRLNNFAFESAMYRYRHLDSIGYGQLDQASADTLVATSLDHLSVEDSTRLDSFYQQMAQGLYYLRGDARLEASLQTNMAFFSQLPQEWLAKAISLVEGAPELMKPRQNFINAQPIHPLNNQTLALYNKHDRSDSSSSPAQNPYWLGALFDLCLDLKKMQSLLQQATEKANKIKIKDRTRLGRSLVPSKAASKSNKDPFAGVGPFLSSVFDALAAWVLEVLQGNVMDELVLSSIKPIRQFWFDLFTLTDTPAVEDAVFQVYLALAHQLFDSFQCCPMLPSTKLQDQLAKSLYSLKLDSQLSTGLSMELLWPLFKPSTPPTYSGLLNLLKLESLADRFDASVWLADAPLEDLAHVRSALANAMEMVRSRSVEVEELIAELEAATNGMEKGVREGKEMVKPWFTEAFEGICQFTDLVQLVGWNDQTPVSKNANTPTLTLLAQRPTKTSHTAVGGFAETLLTRISTYLGVHGDVGPVALSGAYHISLLKDVVNLDNASLAQMDLLKSEIGVLGQSLVNLSGDLLQDQTSLLSKLHEGILSAMLAPHSQFMDESTSTTQAIVLRQDLPDNHHFRTALQLLQRSLEYNAAPEGSNKHAQAGQAWMSLAITLLWLYVPDRPFDPALRPLVERSLFGTHRDGLTGSLAALRHFERAFTGRTENLRTQIIEKEIDAMGIDPSVPAIARPPQSELTQLSGEFGNLLRVLDGLVKAADAGETEMLRDATLEMNIKQIVKRLTEGYRGYDDITAPVVTFLHCLRVGIILAGGADARNDSSEVFEYVSAHTPLLGGSAGGIVPASDAAIFGRQRATDLRWHALGALAVKLSIQPEKNPSINERHLIHDIFRSFYEQWKEKLEADQEKAAEQSGLYRFRGDHQAEEEATEEELQSLFPDYDQQEDLVNGNVTPAQSPQELARKLAVSHADIFVNRENPTEKIKTLIEKSTEYISQSDNNSRDGLETTLPAIFLALNKQSEHLLHDSLSSRYYNFYTDANISEAKKLVTIIHRVQKRFRQIQEVWPEHATLGDVLRTSDELLAFRHTEPVAKFLTKGEKLHASIYEWQQVASKEFTAAPLYDEVTNLLVSWRQLELTTWARLFDIEIEKAKDDAKSWFFVAYQTIIAATESLGSSAAMEDHAQELLRTLEEFAQYTTAGQYHERLRLLEQFRAQLALKEVDDSAVRPVRTALDNFIKYFIRFAQPVRDSINKGRATLEKDTKNVLKLASWRDRNIEALRQSAKASHKKLFRLIRKFRDILNKPVDALLKQDLPEPAKSMLVAPYAQSKPADVVVDAVVLEVCDQLVPNWASRPSRFKDIQTTVKLMHKMANPRSGATAGSVYIQDFLDNLDSSIAELQKATPSKLTDENKNEVKHLKSQKRKLFNDMLKQLREMGFRAHVGGDVLEKQDSLAKVLARLPTLPSASTTHSGSAYAMGAEEYLHKTFNLMQQVRDVAREHSGDLTNADVARCIGNFESMLHSAIKQREVAAKTLEEAEVLEKTVEQVIALSSGDITQSSDPTTLTHAGLPWVAPMLKVAAQVVDAQAKLGKIDVAEVLEGLNSRAQLFEGLMKEIDGLPALPKGLSSDAHDALADRINETVEEANQAIIKWRQQYPVLEGVLKQLLPWLRLSTTSTSVDNIRQDNTTSIQGLSTTIFSSLDSILGSIQDVEKAYSTLPANNDLPSWLATESSALATACKALHAPRVTAALCSVLNNLQHLDNPNLGAARAALTALAPVIVQHRTVVADVLARFAQHHAATARLAHRMAKAFLVVGTRGFCTPSESEPEGGKGQDDKLEGGTGLGEGEGAEDTSKDVGEEEDLTELAQEAEGEKKDKEMEDEEDAVDMGEEEMEGTKGEEKEDEEGEDGEKEDEGEEEEMDEEAGEVDDLGPSTVDEKMWDNGGKDEEDEREREGQDEFGSKDKDELAGGKDEEQKKEKKEGQEGDEQGDEEEDEEPEKGAEEEERIGGPDEQEPVDPHMQEGETLDLPDELNLDDDQKSLGDEELDDMDDLGDAMDEDETELPEEKEGDADDGEPEEGPADLDKEAEEVPDIDEQNKEDQAVEPEEQQEQTEGELRGADDAQNDKTDNDAAAETGLGLDAQDQQKDDKDQTNGAQREDGTEGEASEEQQQDSTEKGARGKASQQDAVGKDEEMEDSAESQPFKKLGDMLEKWYNQQRQIQNPSENQEEQQQQQQQQDKDVDMADADFEHLPDDEAEADTQALGAAEEDQARALDREMAQDANEKAELPENLPAEVEEQKEQAEDVPMEDVEPTQRDTAAEEQEQQTTGQPNAFMGEPGDRTNQEREDSLEAPDLSDSDSDVEEVDRQLSSAHLSDDADFPRTLDDARALWQHHEASTRALSQGLTEQLRLILAPTLATKMRGGHRTGKRLNMKAIIPYIASQYKRDKIWLRRSLPSKRAYQIALALDDSKSMADGRVAGLAFETLALVAKALATLEAGEMSVLRFGGGVDVAHPFEQPFSSEAGVDVFRRFGFAQERTDVRELVARIVDVFGEARLRAAGAAKDLWQLALVISDGVCDGHAEVARLVRRAQEERIMIVFVVVDGAGTGVAAQPGVPGADAGSVPQEKKSSVLDLLDVSFVDGKVVKRRYMDTFPFRWYVVVRDVRELPGVLSTALRQWFAEVVDTAG</sequence>
<feature type="compositionally biased region" description="Basic and acidic residues" evidence="10">
    <location>
        <begin position="4590"/>
        <end position="4601"/>
    </location>
</feature>
<dbReference type="SUPFAM" id="SSF52540">
    <property type="entry name" value="P-loop containing nucleoside triphosphate hydrolases"/>
    <property type="match status" value="6"/>
</dbReference>
<feature type="compositionally biased region" description="Acidic residues" evidence="10">
    <location>
        <begin position="4153"/>
        <end position="4181"/>
    </location>
</feature>
<comment type="function">
    <text evidence="9">Nuclear chaperone required for maturation and nuclear export of pre-60S ribosome subunits.</text>
</comment>
<dbReference type="InterPro" id="IPR040848">
    <property type="entry name" value="AAA_lid_7"/>
</dbReference>
<dbReference type="SMART" id="SM00382">
    <property type="entry name" value="AAA"/>
    <property type="match status" value="6"/>
</dbReference>
<feature type="compositionally biased region" description="Polar residues" evidence="10">
    <location>
        <begin position="4466"/>
        <end position="4477"/>
    </location>
</feature>
<comment type="similarity">
    <text evidence="3 9">Belongs to the midasin family.</text>
</comment>
<dbReference type="Gene3D" id="3.40.50.300">
    <property type="entry name" value="P-loop containing nucleotide triphosphate hydrolases"/>
    <property type="match status" value="6"/>
</dbReference>
<evidence type="ECO:0000256" key="10">
    <source>
        <dbReference type="SAM" id="MobiDB-lite"/>
    </source>
</evidence>
<feature type="domain" description="VWFA" evidence="11">
    <location>
        <begin position="4714"/>
        <end position="4855"/>
    </location>
</feature>
<dbReference type="InterPro" id="IPR048617">
    <property type="entry name" value="MDN1_AAA_lid_4"/>
</dbReference>
<feature type="compositionally biased region" description="Acidic residues" evidence="10">
    <location>
        <begin position="4110"/>
        <end position="4122"/>
    </location>
</feature>
<keyword evidence="6 9" id="KW-0067">ATP-binding</keyword>
<dbReference type="PROSITE" id="PS50234">
    <property type="entry name" value="VWFA"/>
    <property type="match status" value="1"/>
</dbReference>
<evidence type="ECO:0000256" key="8">
    <source>
        <dbReference type="ARBA" id="ARBA00023242"/>
    </source>
</evidence>
<dbReference type="Proteomes" id="UP001521116">
    <property type="component" value="Unassembled WGS sequence"/>
</dbReference>
<protein>
    <recommendedName>
        <fullName evidence="4 9">Midasin</fullName>
    </recommendedName>
</protein>
<feature type="compositionally biased region" description="Acidic residues" evidence="10">
    <location>
        <begin position="4413"/>
        <end position="4422"/>
    </location>
</feature>
<dbReference type="InterPro" id="IPR041190">
    <property type="entry name" value="Midasin_AAA_lid_5"/>
</dbReference>
<evidence type="ECO:0000256" key="2">
    <source>
        <dbReference type="ARBA" id="ARBA00004642"/>
    </source>
</evidence>
<feature type="compositionally biased region" description="Acidic residues" evidence="10">
    <location>
        <begin position="4236"/>
        <end position="4267"/>
    </location>
</feature>
<dbReference type="InterPro" id="IPR012099">
    <property type="entry name" value="Midasin"/>
</dbReference>
<keyword evidence="7 9" id="KW-0143">Chaperone</keyword>
<keyword evidence="5 9" id="KW-0547">Nucleotide-binding</keyword>